<dbReference type="KEGG" id="foc:127751245"/>
<keyword evidence="4" id="KW-1185">Reference proteome</keyword>
<accession>A0A9C6X797</accession>
<comment type="similarity">
    <text evidence="1">Belongs to the heat shock protein 70 family.</text>
</comment>
<protein>
    <submittedName>
        <fullName evidence="5">Heat shock 70 kDa protein-like</fullName>
    </submittedName>
</protein>
<dbReference type="OrthoDB" id="6765990at2759"/>
<dbReference type="Gene3D" id="3.90.640.10">
    <property type="entry name" value="Actin, Chain A, domain 4"/>
    <property type="match status" value="1"/>
</dbReference>
<keyword evidence="2" id="KW-0547">Nucleotide-binding</keyword>
<dbReference type="AlphaFoldDB" id="A0A9C6X797"/>
<evidence type="ECO:0000313" key="4">
    <source>
        <dbReference type="Proteomes" id="UP000504606"/>
    </source>
</evidence>
<dbReference type="SUPFAM" id="SSF100920">
    <property type="entry name" value="Heat shock protein 70kD (HSP70), peptide-binding domain"/>
    <property type="match status" value="1"/>
</dbReference>
<dbReference type="InterPro" id="IPR029047">
    <property type="entry name" value="HSP70_peptide-bd_sf"/>
</dbReference>
<dbReference type="InterPro" id="IPR018181">
    <property type="entry name" value="Heat_shock_70_CS"/>
</dbReference>
<evidence type="ECO:0000256" key="1">
    <source>
        <dbReference type="ARBA" id="ARBA00007381"/>
    </source>
</evidence>
<dbReference type="Pfam" id="PF00012">
    <property type="entry name" value="HSP70"/>
    <property type="match status" value="1"/>
</dbReference>
<organism evidence="4 5">
    <name type="scientific">Frankliniella occidentalis</name>
    <name type="common">Western flower thrips</name>
    <name type="synonym">Euthrips occidentalis</name>
    <dbReference type="NCBI Taxonomy" id="133901"/>
    <lineage>
        <taxon>Eukaryota</taxon>
        <taxon>Metazoa</taxon>
        <taxon>Ecdysozoa</taxon>
        <taxon>Arthropoda</taxon>
        <taxon>Hexapoda</taxon>
        <taxon>Insecta</taxon>
        <taxon>Pterygota</taxon>
        <taxon>Neoptera</taxon>
        <taxon>Paraneoptera</taxon>
        <taxon>Thysanoptera</taxon>
        <taxon>Terebrantia</taxon>
        <taxon>Thripoidea</taxon>
        <taxon>Thripidae</taxon>
        <taxon>Frankliniella</taxon>
    </lineage>
</organism>
<sequence length="292" mass="32766">MDMQAMQDLRAACELSKRKLSSLAEASTTLFFSRYDMRYTASITRARFEDLCADLFNKTMLISKRVLNAAHLQPGDVDEVVLVGGSTRIPKVRSLLSAMFGGRELRQSINPDEAVAYGAAVRAAMLAGDAELNNLVKLKDVTPLSLGTNIIGGRMSVIIPRNSPIPCQRTETYYTVDDYQDAMNFKVYQGERTMLKDNHYLNKECRVPVPPMPAGQAKCDVTFKIDADGLLTMTCTERSTGQQREVNVKRSEAALGQRDIDAMISRAEEFRRQDQEEAARVVRDLRRQGRWV</sequence>
<dbReference type="GeneID" id="127751245"/>
<dbReference type="GO" id="GO:0005524">
    <property type="term" value="F:ATP binding"/>
    <property type="evidence" value="ECO:0007669"/>
    <property type="project" value="UniProtKB-KW"/>
</dbReference>
<dbReference type="InterPro" id="IPR013126">
    <property type="entry name" value="Hsp_70_fam"/>
</dbReference>
<reference evidence="5" key="1">
    <citation type="submission" date="2025-08" db="UniProtKB">
        <authorList>
            <consortium name="RefSeq"/>
        </authorList>
    </citation>
    <scope>IDENTIFICATION</scope>
    <source>
        <tissue evidence="5">Whole organism</tissue>
    </source>
</reference>
<dbReference type="PANTHER" id="PTHR19375">
    <property type="entry name" value="HEAT SHOCK PROTEIN 70KDA"/>
    <property type="match status" value="1"/>
</dbReference>
<dbReference type="PRINTS" id="PR00301">
    <property type="entry name" value="HEATSHOCK70"/>
</dbReference>
<dbReference type="PROSITE" id="PS01036">
    <property type="entry name" value="HSP70_3"/>
    <property type="match status" value="1"/>
</dbReference>
<keyword evidence="3" id="KW-0067">ATP-binding</keyword>
<dbReference type="InterPro" id="IPR043129">
    <property type="entry name" value="ATPase_NBD"/>
</dbReference>
<name>A0A9C6X797_FRAOC</name>
<evidence type="ECO:0000313" key="5">
    <source>
        <dbReference type="RefSeq" id="XP_052130402.1"/>
    </source>
</evidence>
<dbReference type="FunFam" id="3.90.640.10:FF:000003">
    <property type="entry name" value="Molecular chaperone DnaK"/>
    <property type="match status" value="1"/>
</dbReference>
<dbReference type="GO" id="GO:0140662">
    <property type="term" value="F:ATP-dependent protein folding chaperone"/>
    <property type="evidence" value="ECO:0007669"/>
    <property type="project" value="InterPro"/>
</dbReference>
<dbReference type="SUPFAM" id="SSF53067">
    <property type="entry name" value="Actin-like ATPase domain"/>
    <property type="match status" value="1"/>
</dbReference>
<proteinExistence type="inferred from homology"/>
<evidence type="ECO:0000256" key="2">
    <source>
        <dbReference type="ARBA" id="ARBA00022741"/>
    </source>
</evidence>
<dbReference type="Gene3D" id="2.60.34.10">
    <property type="entry name" value="Substrate Binding Domain Of DNAk, Chain A, domain 1"/>
    <property type="match status" value="1"/>
</dbReference>
<dbReference type="RefSeq" id="XP_052130402.1">
    <property type="nucleotide sequence ID" value="XM_052274442.1"/>
</dbReference>
<dbReference type="Gene3D" id="3.30.420.40">
    <property type="match status" value="2"/>
</dbReference>
<gene>
    <name evidence="5" type="primary">LOC127751245</name>
</gene>
<evidence type="ECO:0000256" key="3">
    <source>
        <dbReference type="ARBA" id="ARBA00022840"/>
    </source>
</evidence>
<dbReference type="Proteomes" id="UP000504606">
    <property type="component" value="Unplaced"/>
</dbReference>